<dbReference type="EMBL" id="CP045913">
    <property type="protein sequence ID" value="QGH63419.1"/>
    <property type="molecule type" value="Genomic_DNA"/>
</dbReference>
<evidence type="ECO:0000313" key="2">
    <source>
        <dbReference type="Proteomes" id="UP000381260"/>
    </source>
</evidence>
<gene>
    <name evidence="1" type="ORF">GHV41_22370</name>
</gene>
<reference evidence="1 2" key="1">
    <citation type="submission" date="2019-11" db="EMBL/GenBank/DDBJ databases">
        <title>The Phosphoenolpyruvate Phosphotransferase System Regulates Serratia proteamaculans 336X Biofilm Formation and Wheat Roots colonization.</title>
        <authorList>
            <person name="Liu F."/>
        </authorList>
    </citation>
    <scope>NUCLEOTIDE SEQUENCE [LARGE SCALE GENOMIC DNA]</scope>
    <source>
        <strain evidence="1 2">336X</strain>
    </source>
</reference>
<accession>A0A5Q2VHF1</accession>
<organism evidence="1 2">
    <name type="scientific">Serratia proteamaculans</name>
    <dbReference type="NCBI Taxonomy" id="28151"/>
    <lineage>
        <taxon>Bacteria</taxon>
        <taxon>Pseudomonadati</taxon>
        <taxon>Pseudomonadota</taxon>
        <taxon>Gammaproteobacteria</taxon>
        <taxon>Enterobacterales</taxon>
        <taxon>Yersiniaceae</taxon>
        <taxon>Serratia</taxon>
    </lineage>
</organism>
<dbReference type="RefSeq" id="WP_153860145.1">
    <property type="nucleotide sequence ID" value="NZ_CP045913.1"/>
</dbReference>
<dbReference type="AlphaFoldDB" id="A0A5Q2VHF1"/>
<dbReference type="Proteomes" id="UP000381260">
    <property type="component" value="Chromosome"/>
</dbReference>
<sequence>MSEKLNTALVALLDELLENGDFYTSAIESKNYEFDLEEWKVRVVKLLSEAKSKE</sequence>
<proteinExistence type="predicted"/>
<protein>
    <submittedName>
        <fullName evidence="1">Uncharacterized protein</fullName>
    </submittedName>
</protein>
<name>A0A5Q2VHF1_SERPR</name>
<evidence type="ECO:0000313" key="1">
    <source>
        <dbReference type="EMBL" id="QGH63419.1"/>
    </source>
</evidence>